<reference evidence="3 4" key="1">
    <citation type="submission" date="2023-11" db="EMBL/GenBank/DDBJ databases">
        <title>Coraliomargarita sp. nov., isolated from marine algae.</title>
        <authorList>
            <person name="Lee J.K."/>
            <person name="Baek J.H."/>
            <person name="Kim J.M."/>
            <person name="Choi D.G."/>
            <person name="Jeon C.O."/>
        </authorList>
    </citation>
    <scope>NUCLEOTIDE SEQUENCE [LARGE SCALE GENOMIC DNA]</scope>
    <source>
        <strain evidence="3 4">J2-16</strain>
    </source>
</reference>
<accession>A0ABZ0RIU8</accession>
<evidence type="ECO:0000256" key="2">
    <source>
        <dbReference type="ARBA" id="ARBA00022679"/>
    </source>
</evidence>
<evidence type="ECO:0000256" key="1">
    <source>
        <dbReference type="ARBA" id="ARBA00022676"/>
    </source>
</evidence>
<dbReference type="SUPFAM" id="SSF53756">
    <property type="entry name" value="UDP-Glycosyltransferase/glycogen phosphorylase"/>
    <property type="match status" value="1"/>
</dbReference>
<dbReference type="PANTHER" id="PTHR12526">
    <property type="entry name" value="GLYCOSYLTRANSFERASE"/>
    <property type="match status" value="1"/>
</dbReference>
<dbReference type="Pfam" id="PF13692">
    <property type="entry name" value="Glyco_trans_1_4"/>
    <property type="match status" value="1"/>
</dbReference>
<dbReference type="CDD" id="cd03801">
    <property type="entry name" value="GT4_PimA-like"/>
    <property type="match status" value="1"/>
</dbReference>
<dbReference type="Gene3D" id="3.40.50.2000">
    <property type="entry name" value="Glycogen Phosphorylase B"/>
    <property type="match status" value="2"/>
</dbReference>
<keyword evidence="2 3" id="KW-0808">Transferase</keyword>
<keyword evidence="4" id="KW-1185">Reference proteome</keyword>
<evidence type="ECO:0000313" key="4">
    <source>
        <dbReference type="Proteomes" id="UP001324993"/>
    </source>
</evidence>
<dbReference type="RefSeq" id="WP_319831905.1">
    <property type="nucleotide sequence ID" value="NZ_CP138858.1"/>
</dbReference>
<keyword evidence="1 3" id="KW-0328">Glycosyltransferase</keyword>
<dbReference type="Proteomes" id="UP001324993">
    <property type="component" value="Chromosome"/>
</dbReference>
<gene>
    <name evidence="3" type="ORF">SH580_16365</name>
</gene>
<dbReference type="EMBL" id="CP138858">
    <property type="protein sequence ID" value="WPJ95003.1"/>
    <property type="molecule type" value="Genomic_DNA"/>
</dbReference>
<sequence length="364" mass="41342">MKLFQPKPNHSCPVTVASDAKISAPVPVYLVRYRYAHHAGPSGYDRVCDFLNAEQVALSDSLYWLGETLLRPPALWFAKTCGIFEYSRYDWIMEQAVIRHAHRNQPGVYHFVYGEKSFARSGEALAKNGHRVVLTMHHPEAHLEQYFRDFTHLQHVSCILTMDHDMVPVWNKHAGREIARWVPHGVDCDYFTPIEKGVSDEKTIVFAGTHERDIDTLLRTIEQLSIDESLRFRLLSKNPKLKALGEKHKRVETIDWVDDPAYLEFIQNADLLLLPLKMSTVCNVVLEAMACGVPVVTTVGGIGAYLDHDSGLMVEAEDIAGWCDAVNKLLGDADAPRRARAHSLRFHWGQIAKTQSEIFREVMK</sequence>
<dbReference type="GO" id="GO:0016757">
    <property type="term" value="F:glycosyltransferase activity"/>
    <property type="evidence" value="ECO:0007669"/>
    <property type="project" value="UniProtKB-KW"/>
</dbReference>
<protein>
    <submittedName>
        <fullName evidence="3">Glycosyltransferase family 4 protein</fullName>
        <ecNumber evidence="3">2.4.-.-</ecNumber>
    </submittedName>
</protein>
<organism evidence="3 4">
    <name type="scientific">Coraliomargarita algicola</name>
    <dbReference type="NCBI Taxonomy" id="3092156"/>
    <lineage>
        <taxon>Bacteria</taxon>
        <taxon>Pseudomonadati</taxon>
        <taxon>Verrucomicrobiota</taxon>
        <taxon>Opitutia</taxon>
        <taxon>Puniceicoccales</taxon>
        <taxon>Coraliomargaritaceae</taxon>
        <taxon>Coraliomargarita</taxon>
    </lineage>
</organism>
<dbReference type="EC" id="2.4.-.-" evidence="3"/>
<name>A0ABZ0RIU8_9BACT</name>
<evidence type="ECO:0000313" key="3">
    <source>
        <dbReference type="EMBL" id="WPJ95003.1"/>
    </source>
</evidence>
<dbReference type="PANTHER" id="PTHR12526:SF510">
    <property type="entry name" value="D-INOSITOL 3-PHOSPHATE GLYCOSYLTRANSFERASE"/>
    <property type="match status" value="1"/>
</dbReference>
<proteinExistence type="predicted"/>